<proteinExistence type="predicted"/>
<feature type="compositionally biased region" description="Basic residues" evidence="1">
    <location>
        <begin position="1"/>
        <end position="10"/>
    </location>
</feature>
<sequence>MTKSTGKGRGRVTGSKNKPKKDILQKRMDAFIQKMPNEQESSSRNSNSTSFPNVGEPSVTNTSFLEENTTTGLGSNSDLSSSNRDRLNVQEENGAFEPLEYEADEANEDIQEDDNDFTMDRASIEKEEEEFVAIAEGSPIDELTKKILERLGRPANRGEPPSEYTVGKTFWVSSVCPSFALQGNEAPKPSDLYTPRMFLWFPQYLVGDGMKLLCSMPKCTGHLNVKGFTPKARRVIDIKDSFYMLTSRFICSKSTQHNFTGYDSSIIRQLPLRVQNDFPALLTVKSGLSSSLVNLMRPLMQNSVGPGRIHNILREIHRLRYDNLQFQYLDAALEV</sequence>
<dbReference type="OrthoDB" id="2287572at2759"/>
<dbReference type="Proteomes" id="UP000054107">
    <property type="component" value="Unassembled WGS sequence"/>
</dbReference>
<name>A0A0B7NG61_9FUNG</name>
<feature type="compositionally biased region" description="Low complexity" evidence="1">
    <location>
        <begin position="69"/>
        <end position="82"/>
    </location>
</feature>
<dbReference type="InterPro" id="IPR046616">
    <property type="entry name" value="DUF6729"/>
</dbReference>
<feature type="domain" description="DUF6729" evidence="2">
    <location>
        <begin position="176"/>
        <end position="330"/>
    </location>
</feature>
<evidence type="ECO:0000313" key="4">
    <source>
        <dbReference type="Proteomes" id="UP000054107"/>
    </source>
</evidence>
<feature type="compositionally biased region" description="Polar residues" evidence="1">
    <location>
        <begin position="58"/>
        <end position="68"/>
    </location>
</feature>
<dbReference type="Pfam" id="PF20499">
    <property type="entry name" value="DUF6729"/>
    <property type="match status" value="1"/>
</dbReference>
<dbReference type="AlphaFoldDB" id="A0A0B7NG61"/>
<organism evidence="3 4">
    <name type="scientific">Parasitella parasitica</name>
    <dbReference type="NCBI Taxonomy" id="35722"/>
    <lineage>
        <taxon>Eukaryota</taxon>
        <taxon>Fungi</taxon>
        <taxon>Fungi incertae sedis</taxon>
        <taxon>Mucoromycota</taxon>
        <taxon>Mucoromycotina</taxon>
        <taxon>Mucoromycetes</taxon>
        <taxon>Mucorales</taxon>
        <taxon>Mucorineae</taxon>
        <taxon>Mucoraceae</taxon>
        <taxon>Parasitella</taxon>
    </lineage>
</organism>
<dbReference type="STRING" id="35722.A0A0B7NG61"/>
<evidence type="ECO:0000259" key="2">
    <source>
        <dbReference type="Pfam" id="PF20499"/>
    </source>
</evidence>
<dbReference type="EMBL" id="LN731291">
    <property type="protein sequence ID" value="CEP14512.1"/>
    <property type="molecule type" value="Genomic_DNA"/>
</dbReference>
<feature type="region of interest" description="Disordered" evidence="1">
    <location>
        <begin position="1"/>
        <end position="85"/>
    </location>
</feature>
<accession>A0A0B7NG61</accession>
<evidence type="ECO:0000256" key="1">
    <source>
        <dbReference type="SAM" id="MobiDB-lite"/>
    </source>
</evidence>
<keyword evidence="4" id="KW-1185">Reference proteome</keyword>
<gene>
    <name evidence="3" type="primary">PARPA_08695.1 scaffold 33736</name>
</gene>
<evidence type="ECO:0000313" key="3">
    <source>
        <dbReference type="EMBL" id="CEP14512.1"/>
    </source>
</evidence>
<dbReference type="PANTHER" id="PTHR24401">
    <property type="entry name" value="SI:CH211-243P7.3-RELATED"/>
    <property type="match status" value="1"/>
</dbReference>
<dbReference type="PANTHER" id="PTHR24401:SF29">
    <property type="entry name" value="SI:CH211-243P7.3-RELATED"/>
    <property type="match status" value="1"/>
</dbReference>
<feature type="compositionally biased region" description="Basic and acidic residues" evidence="1">
    <location>
        <begin position="20"/>
        <end position="29"/>
    </location>
</feature>
<reference evidence="3 4" key="1">
    <citation type="submission" date="2014-09" db="EMBL/GenBank/DDBJ databases">
        <authorList>
            <person name="Ellenberger Sabrina"/>
        </authorList>
    </citation>
    <scope>NUCLEOTIDE SEQUENCE [LARGE SCALE GENOMIC DNA]</scope>
    <source>
        <strain evidence="3 4">CBS 412.66</strain>
    </source>
</reference>
<protein>
    <recommendedName>
        <fullName evidence="2">DUF6729 domain-containing protein</fullName>
    </recommendedName>
</protein>